<accession>A0A7G5ELR0</accession>
<dbReference type="EMBL" id="CP058554">
    <property type="protein sequence ID" value="QMV74935.1"/>
    <property type="molecule type" value="Genomic_DNA"/>
</dbReference>
<proteinExistence type="predicted"/>
<dbReference type="Gene3D" id="2.40.360.20">
    <property type="match status" value="1"/>
</dbReference>
<keyword evidence="1" id="KW-0732">Signal</keyword>
<feature type="signal peptide" evidence="1">
    <location>
        <begin position="1"/>
        <end position="21"/>
    </location>
</feature>
<evidence type="ECO:0000313" key="3">
    <source>
        <dbReference type="Proteomes" id="UP000515240"/>
    </source>
</evidence>
<dbReference type="RefSeq" id="WP_182325013.1">
    <property type="nucleotide sequence ID" value="NZ_CP058554.1"/>
</dbReference>
<evidence type="ECO:0000313" key="2">
    <source>
        <dbReference type="EMBL" id="QMV74935.1"/>
    </source>
</evidence>
<evidence type="ECO:0000256" key="1">
    <source>
        <dbReference type="SAM" id="SignalP"/>
    </source>
</evidence>
<reference evidence="2 3" key="1">
    <citation type="journal article" date="2020" name="G3 (Bethesda)">
        <title>CeMbio - The Caenorhabditis elegans Microbiome Resource.</title>
        <authorList>
            <person name="Dirksen P."/>
            <person name="Assie A."/>
            <person name="Zimmermann J."/>
            <person name="Zhang F."/>
            <person name="Tietje A.M."/>
            <person name="Marsh S.A."/>
            <person name="Felix M.A."/>
            <person name="Shapira M."/>
            <person name="Kaleta C."/>
            <person name="Schulenburg H."/>
            <person name="Samuel B."/>
        </authorList>
    </citation>
    <scope>NUCLEOTIDE SEQUENCE [LARGE SCALE GENOMIC DNA]</scope>
    <source>
        <strain evidence="2 3">BIGb0172</strain>
    </source>
</reference>
<name>A0A7G5ELR0_9BURK</name>
<dbReference type="PROSITE" id="PS51257">
    <property type="entry name" value="PROKAR_LIPOPROTEIN"/>
    <property type="match status" value="1"/>
</dbReference>
<keyword evidence="3" id="KW-1185">Reference proteome</keyword>
<sequence length="251" mass="27125">MTGYSRTFITTTGLLSAVLLAACGGGGDSDSSEAAKNSSDCFNAGFYRQDTQIYTSNNIRLNDTPAMTSPSQHWVTSQKEENGVSHIYVSPDSGRAQLHFSIEGGALLYHGYNAYTIGSNSRQNLTPPRQSVIAMELGQTTSQTIVQTDIYSTFDQETTTVTTLAYARTYEGRETITTALGTVEACRFVSSVAASQEGKPDENRETQTTTWVAAAGPYRGLTLKESATTRQAGKTDTLVTETSQVSRFDIK</sequence>
<feature type="chain" id="PRO_5028929732" evidence="1">
    <location>
        <begin position="22"/>
        <end position="251"/>
    </location>
</feature>
<dbReference type="KEGG" id="cpis:HS961_19995"/>
<protein>
    <submittedName>
        <fullName evidence="2">Uncharacterized protein</fullName>
    </submittedName>
</protein>
<dbReference type="AlphaFoldDB" id="A0A7G5ELR0"/>
<organism evidence="2 3">
    <name type="scientific">Comamonas piscis</name>
    <dbReference type="NCBI Taxonomy" id="1562974"/>
    <lineage>
        <taxon>Bacteria</taxon>
        <taxon>Pseudomonadati</taxon>
        <taxon>Pseudomonadota</taxon>
        <taxon>Betaproteobacteria</taxon>
        <taxon>Burkholderiales</taxon>
        <taxon>Comamonadaceae</taxon>
        <taxon>Comamonas</taxon>
    </lineage>
</organism>
<dbReference type="Proteomes" id="UP000515240">
    <property type="component" value="Chromosome"/>
</dbReference>
<gene>
    <name evidence="2" type="ORF">HS961_19995</name>
</gene>